<dbReference type="GO" id="GO:0005975">
    <property type="term" value="P:carbohydrate metabolic process"/>
    <property type="evidence" value="ECO:0007669"/>
    <property type="project" value="InterPro"/>
</dbReference>
<dbReference type="GO" id="GO:0009254">
    <property type="term" value="P:peptidoglycan turnover"/>
    <property type="evidence" value="ECO:0007669"/>
    <property type="project" value="TreeGrafter"/>
</dbReference>
<protein>
    <submittedName>
        <fullName evidence="5">Beta-N-acetylhexosaminidase</fullName>
    </submittedName>
</protein>
<dbReference type="GO" id="GO:0004553">
    <property type="term" value="F:hydrolase activity, hydrolyzing O-glycosyl compounds"/>
    <property type="evidence" value="ECO:0007669"/>
    <property type="project" value="InterPro"/>
</dbReference>
<evidence type="ECO:0000256" key="3">
    <source>
        <dbReference type="ARBA" id="ARBA00023295"/>
    </source>
</evidence>
<dbReference type="OrthoDB" id="9805821at2"/>
<dbReference type="InterPro" id="IPR001764">
    <property type="entry name" value="Glyco_hydro_3_N"/>
</dbReference>
<dbReference type="RefSeq" id="WP_109686847.1">
    <property type="nucleotide sequence ID" value="NZ_QGGL01000003.1"/>
</dbReference>
<dbReference type="Gene3D" id="3.20.20.300">
    <property type="entry name" value="Glycoside hydrolase, family 3, N-terminal domain"/>
    <property type="match status" value="1"/>
</dbReference>
<dbReference type="InterPro" id="IPR017853">
    <property type="entry name" value="GH"/>
</dbReference>
<dbReference type="InterPro" id="IPR050226">
    <property type="entry name" value="NagZ_Beta-hexosaminidase"/>
</dbReference>
<evidence type="ECO:0000259" key="4">
    <source>
        <dbReference type="Pfam" id="PF00933"/>
    </source>
</evidence>
<name>A0A316DBV7_9BACL</name>
<keyword evidence="3" id="KW-0326">Glycosidase</keyword>
<evidence type="ECO:0000256" key="1">
    <source>
        <dbReference type="ARBA" id="ARBA00005336"/>
    </source>
</evidence>
<reference evidence="5 6" key="1">
    <citation type="submission" date="2018-05" db="EMBL/GenBank/DDBJ databases">
        <title>Genomic Encyclopedia of Type Strains, Phase IV (KMG-IV): sequencing the most valuable type-strain genomes for metagenomic binning, comparative biology and taxonomic classification.</title>
        <authorList>
            <person name="Goeker M."/>
        </authorList>
    </citation>
    <scope>NUCLEOTIDE SEQUENCE [LARGE SCALE GENOMIC DNA]</scope>
    <source>
        <strain evidence="5 6">DSM 18773</strain>
    </source>
</reference>
<feature type="domain" description="Glycoside hydrolase family 3 N-terminal" evidence="4">
    <location>
        <begin position="12"/>
        <end position="335"/>
    </location>
</feature>
<gene>
    <name evidence="5" type="ORF">C7459_103167</name>
</gene>
<sequence length="542" mass="59248">MTPKTDLSALSVRQQIGQTMMFGFHGTEPSPEITRLIAEHHIGGVILFARNVGRPEDVLRLNVALQKIAYEAGHPLPLLISVDQENGIVRRLGAGTTLFPGNMALGAAGRAQWVREVSEATGRELRALGFNFNLAPVLDVNNNPHNPVIGVRAYGQDPQRVGEYGVEAICGLQAAGLAACGKHFPGHGDTSLDSHLTLPLIPHDRARLDAVELPPFMKAITAGVDALMIAHVVFPEFEPDATPATLSHRVITELLREELGYRGVITTDCMEMHAIAKTIGTVEGTYRAFLAGVDLSFLSHTHEWQEQTIERFVRGFEEGEISAQRLQDSVRRILALKERYTSWDDWLPLFDQPDLQPDPVVGCEEHRQLARSVYEAAVTLTAQRPGALPLQIEAEDRVAVVYLRNVSLSPVEDDRYLINPLATAIESQHPNIVRVELSNPPTAQEIAQAVEVAAACRAVVVGTSNAHLSPVQTELLRQLEALPLQRVVISMRAPYDLAVCTNLDAHIAVYEFTPAGIEVAAEALFGKRKLVGHLPIALEVAQ</sequence>
<dbReference type="InterPro" id="IPR036962">
    <property type="entry name" value="Glyco_hydro_3_N_sf"/>
</dbReference>
<comment type="caution">
    <text evidence="5">The sequence shown here is derived from an EMBL/GenBank/DDBJ whole genome shotgun (WGS) entry which is preliminary data.</text>
</comment>
<accession>A0A316DBV7</accession>
<evidence type="ECO:0000256" key="2">
    <source>
        <dbReference type="ARBA" id="ARBA00022801"/>
    </source>
</evidence>
<dbReference type="SUPFAM" id="SSF51445">
    <property type="entry name" value="(Trans)glycosidases"/>
    <property type="match status" value="1"/>
</dbReference>
<dbReference type="Pfam" id="PF00933">
    <property type="entry name" value="Glyco_hydro_3"/>
    <property type="match status" value="1"/>
</dbReference>
<evidence type="ECO:0000313" key="6">
    <source>
        <dbReference type="Proteomes" id="UP000245634"/>
    </source>
</evidence>
<dbReference type="PANTHER" id="PTHR30480:SF16">
    <property type="entry name" value="GLYCOSIDE HYDROLASE FAMILY 3 DOMAIN PROTEIN"/>
    <property type="match status" value="1"/>
</dbReference>
<dbReference type="InterPro" id="IPR036881">
    <property type="entry name" value="Glyco_hydro_3_C_sf"/>
</dbReference>
<keyword evidence="2" id="KW-0378">Hydrolase</keyword>
<evidence type="ECO:0000313" key="5">
    <source>
        <dbReference type="EMBL" id="PWK15627.1"/>
    </source>
</evidence>
<keyword evidence="6" id="KW-1185">Reference proteome</keyword>
<proteinExistence type="inferred from homology"/>
<dbReference type="AlphaFoldDB" id="A0A316DBV7"/>
<organism evidence="5 6">
    <name type="scientific">Tumebacillus permanentifrigoris</name>
    <dbReference type="NCBI Taxonomy" id="378543"/>
    <lineage>
        <taxon>Bacteria</taxon>
        <taxon>Bacillati</taxon>
        <taxon>Bacillota</taxon>
        <taxon>Bacilli</taxon>
        <taxon>Bacillales</taxon>
        <taxon>Alicyclobacillaceae</taxon>
        <taxon>Tumebacillus</taxon>
    </lineage>
</organism>
<dbReference type="EMBL" id="QGGL01000003">
    <property type="protein sequence ID" value="PWK15627.1"/>
    <property type="molecule type" value="Genomic_DNA"/>
</dbReference>
<dbReference type="Proteomes" id="UP000245634">
    <property type="component" value="Unassembled WGS sequence"/>
</dbReference>
<dbReference type="PANTHER" id="PTHR30480">
    <property type="entry name" value="BETA-HEXOSAMINIDASE-RELATED"/>
    <property type="match status" value="1"/>
</dbReference>
<comment type="similarity">
    <text evidence="1">Belongs to the glycosyl hydrolase 3 family.</text>
</comment>
<dbReference type="Gene3D" id="3.40.50.1700">
    <property type="entry name" value="Glycoside hydrolase family 3 C-terminal domain"/>
    <property type="match status" value="1"/>
</dbReference>